<feature type="chain" id="PRO_5002786195" description="VCBS repeat-containing protein" evidence="1">
    <location>
        <begin position="20"/>
        <end position="510"/>
    </location>
</feature>
<evidence type="ECO:0008006" key="4">
    <source>
        <dbReference type="Google" id="ProtNLM"/>
    </source>
</evidence>
<dbReference type="HOGENOM" id="CLU_548310_0_0_7"/>
<dbReference type="AlphaFoldDB" id="B3EAS6"/>
<sequence>MKRLIVCVMLLLCAVPAFAATPLRIYVAEFNAVGAQAKDDTRAVLQSLLASRLSGDKLLAVATAAEAEVMISGTYISIGKQYNIDAVAKTVAGQTVTRTYVQGEGGQEALFSAIPKLAEKLANDLGNQLGAGTIARIAVTPTVTAIAPKTGSSDILRSGVVDKPGGDLQLVPQGDIIKPQAFYRGAPNKGEIKRLDGMFNVLALGGVDTNGKRLLFMAQDRAVQLIREGENRPITGFSLGPNDKILAIDYLDASSNGQFKLFVTVVKGGEVASQIWELKNNRLVKLAEDIPYFFRAIALAGGPLKLYAQEQGRKADRYYGDVYEVMVEGKKIVKKAKISMPRFGNIYSFNQLKNTGGELLTVVYHDENYLIVYDKEQKELWRSSDAFGGSELFYKVEDDAMINPTTDKYRWFFMNQRILVTSKQEVLVGKNDGFWVLGNARMYKRGAVYSLYWNGAALEEVWRTKDTQSYMPDFAFDEARSELLLLQLTQREDVLMRNKGASALQIKKVE</sequence>
<reference evidence="2 3" key="1">
    <citation type="submission" date="2008-05" db="EMBL/GenBank/DDBJ databases">
        <title>Complete sequence of chromosome of Geobacter lovleyi SZ.</title>
        <authorList>
            <consortium name="US DOE Joint Genome Institute"/>
            <person name="Lucas S."/>
            <person name="Copeland A."/>
            <person name="Lapidus A."/>
            <person name="Glavina del Rio T."/>
            <person name="Dalin E."/>
            <person name="Tice H."/>
            <person name="Bruce D."/>
            <person name="Goodwin L."/>
            <person name="Pitluck S."/>
            <person name="Chertkov O."/>
            <person name="Meincke L."/>
            <person name="Brettin T."/>
            <person name="Detter J.C."/>
            <person name="Han C."/>
            <person name="Tapia R."/>
            <person name="Kuske C.R."/>
            <person name="Schmutz J."/>
            <person name="Larimer F."/>
            <person name="Land M."/>
            <person name="Hauser L."/>
            <person name="Kyrpides N."/>
            <person name="Mikhailova N."/>
            <person name="Sung Y."/>
            <person name="Fletcher K.E."/>
            <person name="Ritalahti K.M."/>
            <person name="Loeffler F.E."/>
            <person name="Richardson P."/>
        </authorList>
    </citation>
    <scope>NUCLEOTIDE SEQUENCE [LARGE SCALE GENOMIC DNA]</scope>
    <source>
        <strain evidence="3">ATCC BAA-1151 / DSM 17278 / SZ</strain>
    </source>
</reference>
<dbReference type="OrthoDB" id="5422153at2"/>
<gene>
    <name evidence="2" type="ordered locus">Glov_3253</name>
</gene>
<evidence type="ECO:0000313" key="3">
    <source>
        <dbReference type="Proteomes" id="UP000002420"/>
    </source>
</evidence>
<keyword evidence="1" id="KW-0732">Signal</keyword>
<feature type="signal peptide" evidence="1">
    <location>
        <begin position="1"/>
        <end position="19"/>
    </location>
</feature>
<name>B3EAS6_TRIL1</name>
<organism evidence="2 3">
    <name type="scientific">Trichlorobacter lovleyi (strain ATCC BAA-1151 / DSM 17278 / SZ)</name>
    <name type="common">Geobacter lovleyi</name>
    <dbReference type="NCBI Taxonomy" id="398767"/>
    <lineage>
        <taxon>Bacteria</taxon>
        <taxon>Pseudomonadati</taxon>
        <taxon>Thermodesulfobacteriota</taxon>
        <taxon>Desulfuromonadia</taxon>
        <taxon>Geobacterales</taxon>
        <taxon>Geobacteraceae</taxon>
        <taxon>Trichlorobacter</taxon>
    </lineage>
</organism>
<protein>
    <recommendedName>
        <fullName evidence="4">VCBS repeat-containing protein</fullName>
    </recommendedName>
</protein>
<keyword evidence="3" id="KW-1185">Reference proteome</keyword>
<dbReference type="Proteomes" id="UP000002420">
    <property type="component" value="Chromosome"/>
</dbReference>
<proteinExistence type="predicted"/>
<evidence type="ECO:0000256" key="1">
    <source>
        <dbReference type="SAM" id="SignalP"/>
    </source>
</evidence>
<evidence type="ECO:0000313" key="2">
    <source>
        <dbReference type="EMBL" id="ACD96959.1"/>
    </source>
</evidence>
<dbReference type="KEGG" id="glo:Glov_3253"/>
<dbReference type="EMBL" id="CP001089">
    <property type="protein sequence ID" value="ACD96959.1"/>
    <property type="molecule type" value="Genomic_DNA"/>
</dbReference>
<dbReference type="RefSeq" id="WP_012471283.1">
    <property type="nucleotide sequence ID" value="NC_010814.1"/>
</dbReference>
<accession>B3EAS6</accession>
<dbReference type="eggNOG" id="COG5386">
    <property type="taxonomic scope" value="Bacteria"/>
</dbReference>
<dbReference type="STRING" id="398767.Glov_3253"/>